<evidence type="ECO:0000313" key="3">
    <source>
        <dbReference type="Proteomes" id="UP000239720"/>
    </source>
</evidence>
<name>A0A2S8R6K6_9FIRM</name>
<reference evidence="2 3" key="1">
    <citation type="journal article" date="2018" name="Syst. Appl. Microbiol.">
        <title>Characterization and high-quality draft genome sequence of Herbivorax saccincola A7, an anaerobic, alkaliphilic, thermophilic, cellulolytic, and xylanolytic bacterium.</title>
        <authorList>
            <person name="Aikawa S."/>
            <person name="Baramee S."/>
            <person name="Sermsathanaswadi J."/>
            <person name="Thianheng P."/>
            <person name="Tachaapaikoon C."/>
            <person name="Shikata A."/>
            <person name="Waeonukul R."/>
            <person name="Pason P."/>
            <person name="Ratanakhanokchai K."/>
            <person name="Kosugi A."/>
        </authorList>
    </citation>
    <scope>NUCLEOTIDE SEQUENCE [LARGE SCALE GENOMIC DNA]</scope>
    <source>
        <strain evidence="2 3">A7</strain>
    </source>
</reference>
<dbReference type="InterPro" id="IPR037883">
    <property type="entry name" value="Knr4/Smi1-like_sf"/>
</dbReference>
<dbReference type="RefSeq" id="WP_105367362.1">
    <property type="nucleotide sequence ID" value="NZ_NEMB01000003.1"/>
</dbReference>
<protein>
    <recommendedName>
        <fullName evidence="1">Knr4/Smi1-like domain-containing protein</fullName>
    </recommendedName>
</protein>
<dbReference type="SUPFAM" id="SSF160631">
    <property type="entry name" value="SMI1/KNR4-like"/>
    <property type="match status" value="1"/>
</dbReference>
<proteinExistence type="predicted"/>
<dbReference type="EMBL" id="NEMB01000003">
    <property type="protein sequence ID" value="PQQ65429.1"/>
    <property type="molecule type" value="Genomic_DNA"/>
</dbReference>
<dbReference type="OrthoDB" id="5880263at2"/>
<gene>
    <name evidence="2" type="ORF">B9R14_00660</name>
</gene>
<comment type="caution">
    <text evidence="2">The sequence shown here is derived from an EMBL/GenBank/DDBJ whole genome shotgun (WGS) entry which is preliminary data.</text>
</comment>
<evidence type="ECO:0000313" key="2">
    <source>
        <dbReference type="EMBL" id="PQQ65429.1"/>
    </source>
</evidence>
<dbReference type="SMART" id="SM00860">
    <property type="entry name" value="SMI1_KNR4"/>
    <property type="match status" value="1"/>
</dbReference>
<sequence>MDYKEQILKLIQDYGEEDDFTGVSNSANILKVEEMLGLKLPKSYKWFIENYGHGGINGVEVYGISKADIPSCVRHTNNYRQYGLPVELVVIENCDEWLYCIDTGKMVDDECPIVRWDKNSKSTFLSFNNFYEYLYNRFNDNID</sequence>
<dbReference type="Gene3D" id="3.40.1580.10">
    <property type="entry name" value="SMI1/KNR4-like"/>
    <property type="match status" value="1"/>
</dbReference>
<dbReference type="Pfam" id="PF14567">
    <property type="entry name" value="SUKH_5"/>
    <property type="match status" value="1"/>
</dbReference>
<dbReference type="AlphaFoldDB" id="A0A2S8R6K6"/>
<accession>A0A2S8R6K6</accession>
<dbReference type="Proteomes" id="UP000239720">
    <property type="component" value="Unassembled WGS sequence"/>
</dbReference>
<evidence type="ECO:0000259" key="1">
    <source>
        <dbReference type="SMART" id="SM00860"/>
    </source>
</evidence>
<dbReference type="InterPro" id="IPR018958">
    <property type="entry name" value="Knr4/Smi1-like_dom"/>
</dbReference>
<organism evidence="2 3">
    <name type="scientific">Acetivibrio saccincola</name>
    <dbReference type="NCBI Taxonomy" id="1677857"/>
    <lineage>
        <taxon>Bacteria</taxon>
        <taxon>Bacillati</taxon>
        <taxon>Bacillota</taxon>
        <taxon>Clostridia</taxon>
        <taxon>Eubacteriales</taxon>
        <taxon>Oscillospiraceae</taxon>
        <taxon>Acetivibrio</taxon>
    </lineage>
</organism>
<feature type="domain" description="Knr4/Smi1-like" evidence="1">
    <location>
        <begin position="22"/>
        <end position="136"/>
    </location>
</feature>